<organism evidence="1">
    <name type="scientific">Kwoniella bestiolae CBS 10118</name>
    <dbReference type="NCBI Taxonomy" id="1296100"/>
    <lineage>
        <taxon>Eukaryota</taxon>
        <taxon>Fungi</taxon>
        <taxon>Dikarya</taxon>
        <taxon>Basidiomycota</taxon>
        <taxon>Agaricomycotina</taxon>
        <taxon>Tremellomycetes</taxon>
        <taxon>Tremellales</taxon>
        <taxon>Cryptococcaceae</taxon>
        <taxon>Kwoniella</taxon>
    </lineage>
</organism>
<name>A0A1B9FW85_9TREE</name>
<protein>
    <submittedName>
        <fullName evidence="1">Uncharacterized protein</fullName>
    </submittedName>
</protein>
<gene>
    <name evidence="1" type="ORF">I302_07370</name>
</gene>
<accession>A0A1B9FW85</accession>
<sequence>MRDPKLPRNLLDLDDVIIRRIGYFLHEDNEIPLPLLHSHWMNFKTHIKPGIGRSYRRLEINIPQTAKLSSQSFFSKWLILVEFLSKLTSLEELIIIDLPFCQHDQLNEITKRHNKLHLPRRTSLSLQQTCRLCSTEWISPFLLACPNFLGLKAVCREGTEILLDSTVIA</sequence>
<dbReference type="VEuPathDB" id="FungiDB:I302_07370"/>
<reference evidence="1" key="2">
    <citation type="submission" date="2014-01" db="EMBL/GenBank/DDBJ databases">
        <title>Evolution of pathogenesis and genome organization in the Tremellales.</title>
        <authorList>
            <person name="Cuomo C."/>
            <person name="Litvintseva A."/>
            <person name="Heitman J."/>
            <person name="Chen Y."/>
            <person name="Sun S."/>
            <person name="Springer D."/>
            <person name="Dromer F."/>
            <person name="Young S."/>
            <person name="Zeng Q."/>
            <person name="Chapman S."/>
            <person name="Gujja S."/>
            <person name="Saif S."/>
            <person name="Birren B."/>
        </authorList>
    </citation>
    <scope>NUCLEOTIDE SEQUENCE</scope>
    <source>
        <strain evidence="1">CBS 10118</strain>
    </source>
</reference>
<proteinExistence type="predicted"/>
<evidence type="ECO:0000313" key="1">
    <source>
        <dbReference type="EMBL" id="OCF23020.1"/>
    </source>
</evidence>
<reference evidence="1" key="1">
    <citation type="submission" date="2013-07" db="EMBL/GenBank/DDBJ databases">
        <title>The Genome Sequence of Cryptococcus bestiolae CBS10118.</title>
        <authorList>
            <consortium name="The Broad Institute Genome Sequencing Platform"/>
            <person name="Cuomo C."/>
            <person name="Litvintseva A."/>
            <person name="Chen Y."/>
            <person name="Heitman J."/>
            <person name="Sun S."/>
            <person name="Springer D."/>
            <person name="Dromer F."/>
            <person name="Young S.K."/>
            <person name="Zeng Q."/>
            <person name="Gargeya S."/>
            <person name="Fitzgerald M."/>
            <person name="Abouelleil A."/>
            <person name="Alvarado L."/>
            <person name="Berlin A.M."/>
            <person name="Chapman S.B."/>
            <person name="Dewar J."/>
            <person name="Goldberg J."/>
            <person name="Griggs A."/>
            <person name="Gujja S."/>
            <person name="Hansen M."/>
            <person name="Howarth C."/>
            <person name="Imamovic A."/>
            <person name="Larimer J."/>
            <person name="McCowan C."/>
            <person name="Murphy C."/>
            <person name="Pearson M."/>
            <person name="Priest M."/>
            <person name="Roberts A."/>
            <person name="Saif S."/>
            <person name="Shea T."/>
            <person name="Sykes S."/>
            <person name="Wortman J."/>
            <person name="Nusbaum C."/>
            <person name="Birren B."/>
        </authorList>
    </citation>
    <scope>NUCLEOTIDE SEQUENCE [LARGE SCALE GENOMIC DNA]</scope>
    <source>
        <strain evidence="1">CBS 10118</strain>
    </source>
</reference>
<dbReference type="OrthoDB" id="10556334at2759"/>
<dbReference type="EMBL" id="KI894024">
    <property type="protein sequence ID" value="OCF23020.1"/>
    <property type="molecule type" value="Genomic_DNA"/>
</dbReference>
<dbReference type="AlphaFoldDB" id="A0A1B9FW85"/>